<protein>
    <submittedName>
        <fullName evidence="2">Uncharacterized protein</fullName>
    </submittedName>
</protein>
<keyword evidence="3" id="KW-1185">Reference proteome</keyword>
<dbReference type="RefSeq" id="WP_146444287.1">
    <property type="nucleotide sequence ID" value="NZ_SJPR01000001.1"/>
</dbReference>
<name>A0A5C6AMB4_9BACT</name>
<accession>A0A5C6AMB4</accession>
<proteinExistence type="predicted"/>
<dbReference type="AlphaFoldDB" id="A0A5C6AMB4"/>
<dbReference type="Proteomes" id="UP000317421">
    <property type="component" value="Unassembled WGS sequence"/>
</dbReference>
<evidence type="ECO:0000256" key="1">
    <source>
        <dbReference type="SAM" id="MobiDB-lite"/>
    </source>
</evidence>
<evidence type="ECO:0000313" key="3">
    <source>
        <dbReference type="Proteomes" id="UP000317421"/>
    </source>
</evidence>
<dbReference type="OrthoDB" id="215601at2"/>
<sequence>MSELWGYCKECKWWQIEPGASRTDTTGGVCIDNVLQRYLFRVNGNSGCNRFVEGPSPRRDGSSETPPDEAIVMAQ</sequence>
<organism evidence="2 3">
    <name type="scientific">Botrimarina colliarenosi</name>
    <dbReference type="NCBI Taxonomy" id="2528001"/>
    <lineage>
        <taxon>Bacteria</taxon>
        <taxon>Pseudomonadati</taxon>
        <taxon>Planctomycetota</taxon>
        <taxon>Planctomycetia</taxon>
        <taxon>Pirellulales</taxon>
        <taxon>Lacipirellulaceae</taxon>
        <taxon>Botrimarina</taxon>
    </lineage>
</organism>
<feature type="region of interest" description="Disordered" evidence="1">
    <location>
        <begin position="51"/>
        <end position="75"/>
    </location>
</feature>
<comment type="caution">
    <text evidence="2">The sequence shown here is derived from an EMBL/GenBank/DDBJ whole genome shotgun (WGS) entry which is preliminary data.</text>
</comment>
<evidence type="ECO:0000313" key="2">
    <source>
        <dbReference type="EMBL" id="TWU00638.1"/>
    </source>
</evidence>
<gene>
    <name evidence="2" type="ORF">Pla108_15900</name>
</gene>
<dbReference type="EMBL" id="SJPR01000001">
    <property type="protein sequence ID" value="TWU00638.1"/>
    <property type="molecule type" value="Genomic_DNA"/>
</dbReference>
<reference evidence="2 3" key="1">
    <citation type="submission" date="2019-02" db="EMBL/GenBank/DDBJ databases">
        <title>Deep-cultivation of Planctomycetes and their phenomic and genomic characterization uncovers novel biology.</title>
        <authorList>
            <person name="Wiegand S."/>
            <person name="Jogler M."/>
            <person name="Boedeker C."/>
            <person name="Pinto D."/>
            <person name="Vollmers J."/>
            <person name="Rivas-Marin E."/>
            <person name="Kohn T."/>
            <person name="Peeters S.H."/>
            <person name="Heuer A."/>
            <person name="Rast P."/>
            <person name="Oberbeckmann S."/>
            <person name="Bunk B."/>
            <person name="Jeske O."/>
            <person name="Meyerdierks A."/>
            <person name="Storesund J.E."/>
            <person name="Kallscheuer N."/>
            <person name="Luecker S."/>
            <person name="Lage O.M."/>
            <person name="Pohl T."/>
            <person name="Merkel B.J."/>
            <person name="Hornburger P."/>
            <person name="Mueller R.-W."/>
            <person name="Bruemmer F."/>
            <person name="Labrenz M."/>
            <person name="Spormann A.M."/>
            <person name="Op Den Camp H."/>
            <person name="Overmann J."/>
            <person name="Amann R."/>
            <person name="Jetten M.S.M."/>
            <person name="Mascher T."/>
            <person name="Medema M.H."/>
            <person name="Devos D.P."/>
            <person name="Kaster A.-K."/>
            <person name="Ovreas L."/>
            <person name="Rohde M."/>
            <person name="Galperin M.Y."/>
            <person name="Jogler C."/>
        </authorList>
    </citation>
    <scope>NUCLEOTIDE SEQUENCE [LARGE SCALE GENOMIC DNA]</scope>
    <source>
        <strain evidence="2 3">Pla108</strain>
    </source>
</reference>